<reference evidence="4 6" key="2">
    <citation type="submission" date="2018-06" db="EMBL/GenBank/DDBJ databases">
        <authorList>
            <consortium name="Pathogen Informatics"/>
            <person name="Doyle S."/>
        </authorList>
    </citation>
    <scope>NUCLEOTIDE SEQUENCE [LARGE SCALE GENOMIC DNA]</scope>
    <source>
        <strain evidence="4 6">NCTC12438</strain>
    </source>
</reference>
<feature type="transmembrane region" description="Helical" evidence="1">
    <location>
        <begin position="16"/>
        <end position="36"/>
    </location>
</feature>
<dbReference type="Pfam" id="PF20385">
    <property type="entry name" value="DUF6680"/>
    <property type="match status" value="1"/>
</dbReference>
<gene>
    <name evidence="3" type="ORF">Lcin_0420</name>
    <name evidence="4" type="ORF">NCTC12438_03249</name>
</gene>
<proteinExistence type="predicted"/>
<evidence type="ECO:0000313" key="3">
    <source>
        <dbReference type="EMBL" id="KTC93382.1"/>
    </source>
</evidence>
<keyword evidence="1" id="KW-1133">Transmembrane helix</keyword>
<feature type="domain" description="DUF6680" evidence="2">
    <location>
        <begin position="12"/>
        <end position="179"/>
    </location>
</feature>
<evidence type="ECO:0000313" key="4">
    <source>
        <dbReference type="EMBL" id="STX36616.1"/>
    </source>
</evidence>
<dbReference type="Proteomes" id="UP000054854">
    <property type="component" value="Unassembled WGS sequence"/>
</dbReference>
<dbReference type="EMBL" id="UGNX01000001">
    <property type="protein sequence ID" value="STX36616.1"/>
    <property type="molecule type" value="Genomic_DNA"/>
</dbReference>
<dbReference type="STRING" id="28085.Lcin_0420"/>
<dbReference type="AlphaFoldDB" id="A0A378IN63"/>
<dbReference type="InterPro" id="IPR046502">
    <property type="entry name" value="DUF6680"/>
</dbReference>
<dbReference type="Proteomes" id="UP000255316">
    <property type="component" value="Unassembled WGS sequence"/>
</dbReference>
<keyword evidence="1" id="KW-0812">Transmembrane</keyword>
<keyword evidence="1" id="KW-0472">Membrane</keyword>
<evidence type="ECO:0000313" key="6">
    <source>
        <dbReference type="Proteomes" id="UP000255316"/>
    </source>
</evidence>
<protein>
    <recommendedName>
        <fullName evidence="2">DUF6680 domain-containing protein</fullName>
    </recommendedName>
</protein>
<evidence type="ECO:0000313" key="5">
    <source>
        <dbReference type="Proteomes" id="UP000054854"/>
    </source>
</evidence>
<dbReference type="RefSeq" id="WP_058463656.1">
    <property type="nucleotide sequence ID" value="NZ_LNXX01000005.1"/>
</dbReference>
<keyword evidence="5" id="KW-1185">Reference proteome</keyword>
<name>A0A378IN63_9GAMM</name>
<sequence>MTETPITILHISITDWLMIISVLFSPWIALFIQGWLMKQKEARSSKLTIFKTLMATRHSPLSLEHIQALNMIDIEFYGNKKYKDVRRAWRNYLDIRSNSQKTEIQQELFNNECEKTLTTLLVNMGEVLGYEFDEAHMRQSIYKPQGHVTEEQYQMLMRANLVKLFAGELALPMQVTSLPFEEVEINEQKKLRELAIKYLEKQLLSEESIGNKREAI</sequence>
<evidence type="ECO:0000256" key="1">
    <source>
        <dbReference type="SAM" id="Phobius"/>
    </source>
</evidence>
<reference evidence="3 5" key="1">
    <citation type="submission" date="2015-11" db="EMBL/GenBank/DDBJ databases">
        <title>Genomic analysis of 38 Legionella species identifies large and diverse effector repertoires.</title>
        <authorList>
            <person name="Burstein D."/>
            <person name="Amaro F."/>
            <person name="Zusman T."/>
            <person name="Lifshitz Z."/>
            <person name="Cohen O."/>
            <person name="Gilbert J.A."/>
            <person name="Pupko T."/>
            <person name="Shuman H.A."/>
            <person name="Segal G."/>
        </authorList>
    </citation>
    <scope>NUCLEOTIDE SEQUENCE [LARGE SCALE GENOMIC DNA]</scope>
    <source>
        <strain evidence="3 5">CDC#72-OH-14</strain>
    </source>
</reference>
<dbReference type="EMBL" id="LNXX01000005">
    <property type="protein sequence ID" value="KTC93382.1"/>
    <property type="molecule type" value="Genomic_DNA"/>
</dbReference>
<evidence type="ECO:0000259" key="2">
    <source>
        <dbReference type="Pfam" id="PF20385"/>
    </source>
</evidence>
<organism evidence="4 6">
    <name type="scientific">Legionella cincinnatiensis</name>
    <dbReference type="NCBI Taxonomy" id="28085"/>
    <lineage>
        <taxon>Bacteria</taxon>
        <taxon>Pseudomonadati</taxon>
        <taxon>Pseudomonadota</taxon>
        <taxon>Gammaproteobacteria</taxon>
        <taxon>Legionellales</taxon>
        <taxon>Legionellaceae</taxon>
        <taxon>Legionella</taxon>
    </lineage>
</organism>
<accession>A0A378IN63</accession>